<dbReference type="RefSeq" id="WP_209510200.1">
    <property type="nucleotide sequence ID" value="NZ_JAGGKS010000001.1"/>
</dbReference>
<name>A0ABS4G9T3_9FIRM</name>
<protein>
    <submittedName>
        <fullName evidence="3">Repeat protein (TIGR02543 family)</fullName>
    </submittedName>
</protein>
<dbReference type="InterPro" id="IPR044060">
    <property type="entry name" value="Bacterial_rp_domain"/>
</dbReference>
<evidence type="ECO:0000259" key="2">
    <source>
        <dbReference type="PROSITE" id="PS51272"/>
    </source>
</evidence>
<feature type="domain" description="SLH" evidence="2">
    <location>
        <begin position="1343"/>
        <end position="1406"/>
    </location>
</feature>
<feature type="domain" description="SLH" evidence="2">
    <location>
        <begin position="1407"/>
        <end position="1466"/>
    </location>
</feature>
<dbReference type="InterPro" id="IPR001119">
    <property type="entry name" value="SLH_dom"/>
</dbReference>
<proteinExistence type="predicted"/>
<dbReference type="Pfam" id="PF00395">
    <property type="entry name" value="SLH"/>
    <property type="match status" value="3"/>
</dbReference>
<feature type="domain" description="SLH" evidence="2">
    <location>
        <begin position="1471"/>
        <end position="1525"/>
    </location>
</feature>
<dbReference type="PROSITE" id="PS51272">
    <property type="entry name" value="SLH"/>
    <property type="match status" value="3"/>
</dbReference>
<dbReference type="Pfam" id="PF09479">
    <property type="entry name" value="Flg_new"/>
    <property type="match status" value="2"/>
</dbReference>
<dbReference type="InterPro" id="IPR013378">
    <property type="entry name" value="InlB-like_B-rpt"/>
</dbReference>
<dbReference type="Gene3D" id="2.60.40.4270">
    <property type="entry name" value="Listeria-Bacteroides repeat domain"/>
    <property type="match status" value="2"/>
</dbReference>
<evidence type="ECO:0000313" key="4">
    <source>
        <dbReference type="Proteomes" id="UP001519342"/>
    </source>
</evidence>
<dbReference type="Proteomes" id="UP001519342">
    <property type="component" value="Unassembled WGS sequence"/>
</dbReference>
<reference evidence="3 4" key="1">
    <citation type="submission" date="2021-03" db="EMBL/GenBank/DDBJ databases">
        <title>Genomic Encyclopedia of Type Strains, Phase IV (KMG-IV): sequencing the most valuable type-strain genomes for metagenomic binning, comparative biology and taxonomic classification.</title>
        <authorList>
            <person name="Goeker M."/>
        </authorList>
    </citation>
    <scope>NUCLEOTIDE SEQUENCE [LARGE SCALE GENOMIC DNA]</scope>
    <source>
        <strain evidence="3 4">DSM 24004</strain>
    </source>
</reference>
<evidence type="ECO:0000256" key="1">
    <source>
        <dbReference type="ARBA" id="ARBA00004196"/>
    </source>
</evidence>
<gene>
    <name evidence="3" type="ORF">J2Z76_000291</name>
</gene>
<keyword evidence="4" id="KW-1185">Reference proteome</keyword>
<dbReference type="Pfam" id="PF18998">
    <property type="entry name" value="Flg_new_2"/>
    <property type="match status" value="2"/>
</dbReference>
<dbReference type="NCBIfam" id="TIGR02543">
    <property type="entry name" value="List_Bact_rpt"/>
    <property type="match status" value="1"/>
</dbReference>
<accession>A0ABS4G9T3</accession>
<dbReference type="InterPro" id="IPR042229">
    <property type="entry name" value="Listeria/Bacterioides_rpt_sf"/>
</dbReference>
<sequence length="1525" mass="163312">MQRKIISIFLIISMVLTITPVKAYAVGGISQIQIGVYASLDATKDQNGSGWSWVAATKTFTLSGNMGDRIMFYGEDEINFVAGENVSSNYIHYGDGTLNIIRGNLTVNATNGDAIYANKLVVKDANITTKTSGELACGMKSKDDIAINNSIVTFEEISNKSSGMKSLNGNIVITGSAIKTASNVSFQGISASIGSVTISGNSEVKLKSSSNCSIYSDTLNITDSNVKAYGGDNSDAIYTRNGVNITGGTLTTGESSNNGKINGNLNVKGSDTNVTVNGNTKGNLTVENGKVNVTGTVSGIQTVTGGTVFVNGLSLFSNLISITKGTSDYEKAVQGMTVKITANDAATGYMFKEWEITPSVTFVDGTEKDDLTVKFTMPNEAVTIVAIYEDNSTAYKGDETEIDISKLNKNKISSSKWEYTGTVDTPNKLLTLKEGNITLTGTNNSLSVKGPDNGKIIFNNAHIISSGTKMFAFAGASVDAALFNGVNYNSEYDMELELIGDNSLKADYSLLSTKDLSLIGTGNLTITGGGKGIDIEGKNCTINGPSITASADSGKFPMGIYGGDGSKLDIQSGSLYLDNSTGNNYSAALTDNGDTLTVTVSTGAKFITKAGVNNEGDPSRDFWYEAGTQSNTTVTNNGGTIYIDGDVMGKAVNNSGTFEVTGSVAQQEGIITKPILNDVTVNINSIYDSSEYYDVSESEGKTILTAKKAANFTLTGKNPSAIWIDSNNLSTYTFNNMTISKYEISAYNVKILGTNNCGGTELAGNISGSHYTGNGILNVNSSYGNNTDSIGLLSDDGSLNIDGPTINIEGFSIAADKLVLKSGSFNSKGFVRGIEVQGGKAYIDDEYSDGYQSEWRVKYSGGLLRISTNGVLNKDADYTKPSTSIIFDEDGGTDVKDIYFWGDTTGESILEPNTPTKSEYNFGGWYSDAEFNNKATFPYTISGDKTYYAKWSKEEPTKKYKLTVVAGTGTGEYEEGAQVTIEANTAPEGKEFSKWNVEPEVSFIGGTNSVNPTAKFRMLKSVVTASAIYVNVSEPTQEYKITLNTNYGTMSSTSKFTENGGKLANLTALARKDYRFEGWFTKPSGSEKITAETVFKQDTIIYAHWTYVGDSGSKDDGGSSSVHTVPTAKTETTVTGNTAVITVATTVDDKGRATSKVIKEQINEAIKMSKEVSLKTEKSQIDIKISGDKGASVIETIIPEISIKDISSGNLDSLTISSGVGSITFDEASIGTVSDSAAGDVTITIAKADISKFSDEIREKIGKHALYDFSVKKGSKDVSKFGGNVTVSVPYTLKAGEDINAIIIYYINDKNELEIVTNGRYDDKTGNVVFTTNHFSTYAIGYNKIRFNDVAEEAWYQGAVTFIAARNLTSGTGNGNFSPDAPLTRGQFITLLLKTYEIKGYESFKNNFTDAGNTYYTDYLATAKKLGISEGIGNNFFAPEKEITREDMFAMLYNTLEVTAKLPKVVSEKGLSDFFDSGNVATYAQKAMNYLIEANIISGNNSNLLPREITTRAQMAQLLYNLMEK</sequence>
<comment type="caution">
    <text evidence="3">The sequence shown here is derived from an EMBL/GenBank/DDBJ whole genome shotgun (WGS) entry which is preliminary data.</text>
</comment>
<comment type="subcellular location">
    <subcellularLocation>
        <location evidence="1">Cell envelope</location>
    </subcellularLocation>
</comment>
<dbReference type="EMBL" id="JAGGKS010000001">
    <property type="protein sequence ID" value="MBP1924438.1"/>
    <property type="molecule type" value="Genomic_DNA"/>
</dbReference>
<evidence type="ECO:0000313" key="3">
    <source>
        <dbReference type="EMBL" id="MBP1924438.1"/>
    </source>
</evidence>
<organism evidence="3 4">
    <name type="scientific">Sedimentibacter acidaminivorans</name>
    <dbReference type="NCBI Taxonomy" id="913099"/>
    <lineage>
        <taxon>Bacteria</taxon>
        <taxon>Bacillati</taxon>
        <taxon>Bacillota</taxon>
        <taxon>Tissierellia</taxon>
        <taxon>Sedimentibacter</taxon>
    </lineage>
</organism>